<evidence type="ECO:0000256" key="2">
    <source>
        <dbReference type="ARBA" id="ARBA00022723"/>
    </source>
</evidence>
<evidence type="ECO:0000256" key="5">
    <source>
        <dbReference type="SAM" id="MobiDB-lite"/>
    </source>
</evidence>
<evidence type="ECO:0000259" key="8">
    <source>
        <dbReference type="PROSITE" id="PS50903"/>
    </source>
</evidence>
<feature type="region of interest" description="Disordered" evidence="5">
    <location>
        <begin position="42"/>
        <end position="62"/>
    </location>
</feature>
<proteinExistence type="predicted"/>
<evidence type="ECO:0000256" key="1">
    <source>
        <dbReference type="ARBA" id="ARBA00022448"/>
    </source>
</evidence>
<dbReference type="GO" id="GO:0009055">
    <property type="term" value="F:electron transfer activity"/>
    <property type="evidence" value="ECO:0007669"/>
    <property type="project" value="TreeGrafter"/>
</dbReference>
<feature type="signal peptide" evidence="7">
    <location>
        <begin position="1"/>
        <end position="18"/>
    </location>
</feature>
<sequence length="196" mass="21930">MFKYLLCWIACLTVASTAFTIPTSTRSVGAVRRPNSLARFMSEEPKETTTTTAKSSSDPMAEAMEEMDEETRRQMEKARRADELRAQEVFMKKSTGKHQCTNCDWEYDEAKGDSMMIGGTIKPGTTFEELPSNWRCPVCRASKDSFKEVVEEIPGFEVNQGYGFGTNAWTSGQKNLAVFGGLALFFLLFLSGYAMN</sequence>
<keyword evidence="4" id="KW-0408">Iron</keyword>
<evidence type="ECO:0000313" key="9">
    <source>
        <dbReference type="EMBL" id="CAE0419395.1"/>
    </source>
</evidence>
<dbReference type="FunFam" id="2.20.28.10:FF:000001">
    <property type="entry name" value="Rubredoxin"/>
    <property type="match status" value="1"/>
</dbReference>
<keyword evidence="6" id="KW-0472">Membrane</keyword>
<organism evidence="9">
    <name type="scientific">Amphora coffeiformis</name>
    <dbReference type="NCBI Taxonomy" id="265554"/>
    <lineage>
        <taxon>Eukaryota</taxon>
        <taxon>Sar</taxon>
        <taxon>Stramenopiles</taxon>
        <taxon>Ochrophyta</taxon>
        <taxon>Bacillariophyta</taxon>
        <taxon>Bacillariophyceae</taxon>
        <taxon>Bacillariophycidae</taxon>
        <taxon>Thalassiophysales</taxon>
        <taxon>Catenulaceae</taxon>
        <taxon>Amphora</taxon>
    </lineage>
</organism>
<dbReference type="CDD" id="cd00730">
    <property type="entry name" value="rubredoxin"/>
    <property type="match status" value="1"/>
</dbReference>
<feature type="domain" description="Rubredoxin-like" evidence="8">
    <location>
        <begin position="95"/>
        <end position="149"/>
    </location>
</feature>
<dbReference type="PROSITE" id="PS50903">
    <property type="entry name" value="RUBREDOXIN_LIKE"/>
    <property type="match status" value="1"/>
</dbReference>
<feature type="compositionally biased region" description="Low complexity" evidence="5">
    <location>
        <begin position="48"/>
        <end position="62"/>
    </location>
</feature>
<keyword evidence="3" id="KW-0249">Electron transport</keyword>
<dbReference type="InterPro" id="IPR024935">
    <property type="entry name" value="Rubredoxin_dom"/>
</dbReference>
<protein>
    <recommendedName>
        <fullName evidence="8">Rubredoxin-like domain-containing protein</fullName>
    </recommendedName>
</protein>
<dbReference type="InterPro" id="IPR024934">
    <property type="entry name" value="Rubredoxin-like_dom"/>
</dbReference>
<feature type="transmembrane region" description="Helical" evidence="6">
    <location>
        <begin position="176"/>
        <end position="195"/>
    </location>
</feature>
<dbReference type="AlphaFoldDB" id="A0A7S3LCR5"/>
<feature type="chain" id="PRO_5030860572" description="Rubredoxin-like domain-containing protein" evidence="7">
    <location>
        <begin position="19"/>
        <end position="196"/>
    </location>
</feature>
<keyword evidence="1" id="KW-0813">Transport</keyword>
<dbReference type="Pfam" id="PF00301">
    <property type="entry name" value="Rubredoxin"/>
    <property type="match status" value="1"/>
</dbReference>
<dbReference type="InterPro" id="IPR050526">
    <property type="entry name" value="Rubredoxin_ET"/>
</dbReference>
<keyword evidence="7" id="KW-0732">Signal</keyword>
<keyword evidence="6" id="KW-0812">Transmembrane</keyword>
<evidence type="ECO:0000256" key="6">
    <source>
        <dbReference type="SAM" id="Phobius"/>
    </source>
</evidence>
<dbReference type="PANTHER" id="PTHR47627:SF1">
    <property type="entry name" value="RUBREDOXIN-1-RELATED"/>
    <property type="match status" value="1"/>
</dbReference>
<evidence type="ECO:0000256" key="7">
    <source>
        <dbReference type="SAM" id="SignalP"/>
    </source>
</evidence>
<evidence type="ECO:0000256" key="3">
    <source>
        <dbReference type="ARBA" id="ARBA00022982"/>
    </source>
</evidence>
<accession>A0A7S3LCR5</accession>
<dbReference type="PANTHER" id="PTHR47627">
    <property type="entry name" value="RUBREDOXIN"/>
    <property type="match status" value="1"/>
</dbReference>
<dbReference type="GO" id="GO:0043448">
    <property type="term" value="P:alkane catabolic process"/>
    <property type="evidence" value="ECO:0007669"/>
    <property type="project" value="TreeGrafter"/>
</dbReference>
<reference evidence="9" key="1">
    <citation type="submission" date="2021-01" db="EMBL/GenBank/DDBJ databases">
        <authorList>
            <person name="Corre E."/>
            <person name="Pelletier E."/>
            <person name="Niang G."/>
            <person name="Scheremetjew M."/>
            <person name="Finn R."/>
            <person name="Kale V."/>
            <person name="Holt S."/>
            <person name="Cochrane G."/>
            <person name="Meng A."/>
            <person name="Brown T."/>
            <person name="Cohen L."/>
        </authorList>
    </citation>
    <scope>NUCLEOTIDE SEQUENCE</scope>
    <source>
        <strain evidence="9">CCMP127</strain>
    </source>
</reference>
<keyword evidence="6" id="KW-1133">Transmembrane helix</keyword>
<gene>
    <name evidence="9" type="ORF">ACOF00016_LOCUS16236</name>
</gene>
<dbReference type="GO" id="GO:0005506">
    <property type="term" value="F:iron ion binding"/>
    <property type="evidence" value="ECO:0007669"/>
    <property type="project" value="InterPro"/>
</dbReference>
<dbReference type="EMBL" id="HBIM01021810">
    <property type="protein sequence ID" value="CAE0419395.1"/>
    <property type="molecule type" value="Transcribed_RNA"/>
</dbReference>
<name>A0A7S3LCR5_9STRA</name>
<evidence type="ECO:0000256" key="4">
    <source>
        <dbReference type="ARBA" id="ARBA00023004"/>
    </source>
</evidence>
<dbReference type="SUPFAM" id="SSF57802">
    <property type="entry name" value="Rubredoxin-like"/>
    <property type="match status" value="1"/>
</dbReference>
<dbReference type="Gene3D" id="2.20.28.10">
    <property type="match status" value="1"/>
</dbReference>
<keyword evidence="2" id="KW-0479">Metal-binding</keyword>